<reference evidence="1" key="2">
    <citation type="journal article" date="2024" name="Plant">
        <title>Genomic evolution and insights into agronomic trait innovations of Sesamum species.</title>
        <authorList>
            <person name="Miao H."/>
            <person name="Wang L."/>
            <person name="Qu L."/>
            <person name="Liu H."/>
            <person name="Sun Y."/>
            <person name="Le M."/>
            <person name="Wang Q."/>
            <person name="Wei S."/>
            <person name="Zheng Y."/>
            <person name="Lin W."/>
            <person name="Duan Y."/>
            <person name="Cao H."/>
            <person name="Xiong S."/>
            <person name="Wang X."/>
            <person name="Wei L."/>
            <person name="Li C."/>
            <person name="Ma Q."/>
            <person name="Ju M."/>
            <person name="Zhao R."/>
            <person name="Li G."/>
            <person name="Mu C."/>
            <person name="Tian Q."/>
            <person name="Mei H."/>
            <person name="Zhang T."/>
            <person name="Gao T."/>
            <person name="Zhang H."/>
        </authorList>
    </citation>
    <scope>NUCLEOTIDE SEQUENCE</scope>
    <source>
        <strain evidence="1">KEN8</strain>
    </source>
</reference>
<accession>A0AAW2SUS8</accession>
<dbReference type="AlphaFoldDB" id="A0AAW2SUS8"/>
<reference evidence="1" key="1">
    <citation type="submission" date="2020-06" db="EMBL/GenBank/DDBJ databases">
        <authorList>
            <person name="Li T."/>
            <person name="Hu X."/>
            <person name="Zhang T."/>
            <person name="Song X."/>
            <person name="Zhang H."/>
            <person name="Dai N."/>
            <person name="Sheng W."/>
            <person name="Hou X."/>
            <person name="Wei L."/>
        </authorList>
    </citation>
    <scope>NUCLEOTIDE SEQUENCE</scope>
    <source>
        <strain evidence="1">KEN8</strain>
        <tissue evidence="1">Leaf</tissue>
    </source>
</reference>
<comment type="caution">
    <text evidence="1">The sequence shown here is derived from an EMBL/GenBank/DDBJ whole genome shotgun (WGS) entry which is preliminary data.</text>
</comment>
<sequence>MGYYWPTIVKDCMSYAQRCQVCQFHANFIHTTKTIAPNTVASWPFDAWGLDMVGPFTKSSVGHLYILAANRLFFQVGRTCAPQEERRRISLTSSASTTSRYGILRYIITNNRKLSAIV</sequence>
<protein>
    <recommendedName>
        <fullName evidence="2">Integrase zinc-binding domain-containing protein</fullName>
    </recommendedName>
</protein>
<name>A0AAW2SUS8_9LAMI</name>
<gene>
    <name evidence="1" type="ORF">Scaly_0063600</name>
</gene>
<proteinExistence type="predicted"/>
<dbReference type="InterPro" id="IPR052160">
    <property type="entry name" value="Gypsy_RT_Integrase-like"/>
</dbReference>
<dbReference type="PANTHER" id="PTHR47266">
    <property type="entry name" value="ENDONUCLEASE-RELATED"/>
    <property type="match status" value="1"/>
</dbReference>
<organism evidence="1">
    <name type="scientific">Sesamum calycinum</name>
    <dbReference type="NCBI Taxonomy" id="2727403"/>
    <lineage>
        <taxon>Eukaryota</taxon>
        <taxon>Viridiplantae</taxon>
        <taxon>Streptophyta</taxon>
        <taxon>Embryophyta</taxon>
        <taxon>Tracheophyta</taxon>
        <taxon>Spermatophyta</taxon>
        <taxon>Magnoliopsida</taxon>
        <taxon>eudicotyledons</taxon>
        <taxon>Gunneridae</taxon>
        <taxon>Pentapetalae</taxon>
        <taxon>asterids</taxon>
        <taxon>lamiids</taxon>
        <taxon>Lamiales</taxon>
        <taxon>Pedaliaceae</taxon>
        <taxon>Sesamum</taxon>
    </lineage>
</organism>
<evidence type="ECO:0000313" key="1">
    <source>
        <dbReference type="EMBL" id="KAL0396152.1"/>
    </source>
</evidence>
<dbReference type="EMBL" id="JACGWM010000001">
    <property type="protein sequence ID" value="KAL0396152.1"/>
    <property type="molecule type" value="Genomic_DNA"/>
</dbReference>
<evidence type="ECO:0008006" key="2">
    <source>
        <dbReference type="Google" id="ProtNLM"/>
    </source>
</evidence>